<protein>
    <recommendedName>
        <fullName evidence="8">ATP-dependent Clp protease proteolytic subunit</fullName>
        <ecNumber evidence="7">3.4.21.92</ecNumber>
    </recommendedName>
</protein>
<reference evidence="10 11" key="1">
    <citation type="journal article" date="2021" name="Sci. Rep.">
        <title>The genome of the diatom Chaetoceros tenuissimus carries an ancient integrated fragment of an extant virus.</title>
        <authorList>
            <person name="Hongo Y."/>
            <person name="Kimura K."/>
            <person name="Takaki Y."/>
            <person name="Yoshida Y."/>
            <person name="Baba S."/>
            <person name="Kobayashi G."/>
            <person name="Nagasaki K."/>
            <person name="Hano T."/>
            <person name="Tomaru Y."/>
        </authorList>
    </citation>
    <scope>NUCLEOTIDE SEQUENCE [LARGE SCALE GENOMIC DNA]</scope>
    <source>
        <strain evidence="10 11">NIES-3715</strain>
    </source>
</reference>
<dbReference type="HAMAP" id="MF_00444">
    <property type="entry name" value="ClpP"/>
    <property type="match status" value="1"/>
</dbReference>
<dbReference type="EC" id="3.4.21.92" evidence="7"/>
<dbReference type="InterPro" id="IPR029045">
    <property type="entry name" value="ClpP/crotonase-like_dom_sf"/>
</dbReference>
<feature type="active site" evidence="6">
    <location>
        <position position="185"/>
    </location>
</feature>
<evidence type="ECO:0000256" key="1">
    <source>
        <dbReference type="ARBA" id="ARBA00007039"/>
    </source>
</evidence>
<evidence type="ECO:0000256" key="9">
    <source>
        <dbReference type="SAM" id="SignalP"/>
    </source>
</evidence>
<dbReference type="PANTHER" id="PTHR10381:SF46">
    <property type="entry name" value="ATP-DEPENDENT CLP PROTEASE PROTEOLYTIC SUBUNIT-RELATED PROTEIN 2, CHLOROPLASTIC"/>
    <property type="match status" value="1"/>
</dbReference>
<dbReference type="Proteomes" id="UP001054902">
    <property type="component" value="Unassembled WGS sequence"/>
</dbReference>
<dbReference type="Gene3D" id="3.90.226.10">
    <property type="entry name" value="2-enoyl-CoA Hydratase, Chain A, domain 1"/>
    <property type="match status" value="1"/>
</dbReference>
<feature type="active site" evidence="5">
    <location>
        <position position="160"/>
    </location>
</feature>
<feature type="signal peptide" evidence="9">
    <location>
        <begin position="1"/>
        <end position="19"/>
    </location>
</feature>
<dbReference type="CDD" id="cd07017">
    <property type="entry name" value="S14_ClpP_2"/>
    <property type="match status" value="1"/>
</dbReference>
<dbReference type="SUPFAM" id="SSF52096">
    <property type="entry name" value="ClpP/crotonase"/>
    <property type="match status" value="1"/>
</dbReference>
<evidence type="ECO:0000313" key="10">
    <source>
        <dbReference type="EMBL" id="GFH51080.1"/>
    </source>
</evidence>
<dbReference type="PANTHER" id="PTHR10381">
    <property type="entry name" value="ATP-DEPENDENT CLP PROTEASE PROTEOLYTIC SUBUNIT"/>
    <property type="match status" value="1"/>
</dbReference>
<evidence type="ECO:0000313" key="11">
    <source>
        <dbReference type="Proteomes" id="UP001054902"/>
    </source>
</evidence>
<keyword evidence="11" id="KW-1185">Reference proteome</keyword>
<dbReference type="GO" id="GO:0004252">
    <property type="term" value="F:serine-type endopeptidase activity"/>
    <property type="evidence" value="ECO:0007669"/>
    <property type="project" value="UniProtKB-EC"/>
</dbReference>
<dbReference type="NCBIfam" id="NF009205">
    <property type="entry name" value="PRK12553.1"/>
    <property type="match status" value="1"/>
</dbReference>
<dbReference type="InterPro" id="IPR023562">
    <property type="entry name" value="ClpP/TepA"/>
</dbReference>
<sequence length="263" mass="28796">MVRVLSLLAAATSVVGSLAYAPSFVPRSNSVVAPMPKSVRALVKNPVVRRQENPNAIKMMPIGVPKVAYRVPGSQGADWVDIYNRLYRERIVFLGSEIDDELANQVIGVMLYLDSEDSDKPIYLYINSPGGSVISGLAIYDCMQHIESEVITINLGLAASMASFILAAGSKGKRLALPSSRVMIHQPMGGARGQAEDIKVEARQIMRIRDNLVKMYSMMTGQTQDQIVKDLDRDNFLSAQEAVAYGLIDRVLESDDEDTQMSG</sequence>
<dbReference type="InterPro" id="IPR001907">
    <property type="entry name" value="ClpP"/>
</dbReference>
<dbReference type="InterPro" id="IPR033135">
    <property type="entry name" value="ClpP_His_AS"/>
</dbReference>
<evidence type="ECO:0000256" key="7">
    <source>
        <dbReference type="RuleBase" id="RU000549"/>
    </source>
</evidence>
<dbReference type="InterPro" id="IPR018215">
    <property type="entry name" value="ClpP_Ser_AS"/>
</dbReference>
<keyword evidence="2 7" id="KW-0645">Protease</keyword>
<dbReference type="PRINTS" id="PR00127">
    <property type="entry name" value="CLPPROTEASEP"/>
</dbReference>
<feature type="chain" id="PRO_5042129708" description="ATP-dependent Clp protease proteolytic subunit" evidence="9">
    <location>
        <begin position="20"/>
        <end position="263"/>
    </location>
</feature>
<proteinExistence type="inferred from homology"/>
<evidence type="ECO:0000256" key="2">
    <source>
        <dbReference type="ARBA" id="ARBA00022670"/>
    </source>
</evidence>
<dbReference type="PROSITE" id="PS00381">
    <property type="entry name" value="CLP_PROTEASE_SER"/>
    <property type="match status" value="1"/>
</dbReference>
<dbReference type="Pfam" id="PF00574">
    <property type="entry name" value="CLP_protease"/>
    <property type="match status" value="1"/>
</dbReference>
<keyword evidence="3 7" id="KW-0378">Hydrolase</keyword>
<evidence type="ECO:0000256" key="3">
    <source>
        <dbReference type="ARBA" id="ARBA00022801"/>
    </source>
</evidence>
<dbReference type="NCBIfam" id="NF001368">
    <property type="entry name" value="PRK00277.1"/>
    <property type="match status" value="1"/>
</dbReference>
<keyword evidence="9" id="KW-0732">Signal</keyword>
<dbReference type="GO" id="GO:0004176">
    <property type="term" value="F:ATP-dependent peptidase activity"/>
    <property type="evidence" value="ECO:0007669"/>
    <property type="project" value="InterPro"/>
</dbReference>
<evidence type="ECO:0000256" key="8">
    <source>
        <dbReference type="RuleBase" id="RU003567"/>
    </source>
</evidence>
<dbReference type="AlphaFoldDB" id="A0AAD3H5F7"/>
<dbReference type="PROSITE" id="PS00382">
    <property type="entry name" value="CLP_PROTEASE_HIS"/>
    <property type="match status" value="1"/>
</dbReference>
<dbReference type="GO" id="GO:0051117">
    <property type="term" value="F:ATPase binding"/>
    <property type="evidence" value="ECO:0007669"/>
    <property type="project" value="TreeGrafter"/>
</dbReference>
<name>A0AAD3H5F7_9STRA</name>
<gene>
    <name evidence="10" type="ORF">CTEN210_07556</name>
</gene>
<comment type="caution">
    <text evidence="10">The sequence shown here is derived from an EMBL/GenBank/DDBJ whole genome shotgun (WGS) entry which is preliminary data.</text>
</comment>
<dbReference type="GO" id="GO:0006515">
    <property type="term" value="P:protein quality control for misfolded or incompletely synthesized proteins"/>
    <property type="evidence" value="ECO:0007669"/>
    <property type="project" value="TreeGrafter"/>
</dbReference>
<dbReference type="FunFam" id="3.90.226.10:FF:000001">
    <property type="entry name" value="ATP-dependent Clp protease proteolytic subunit"/>
    <property type="match status" value="1"/>
</dbReference>
<evidence type="ECO:0000256" key="6">
    <source>
        <dbReference type="PROSITE-ProRule" id="PRU10086"/>
    </source>
</evidence>
<accession>A0AAD3H5F7</accession>
<dbReference type="EMBL" id="BLLK01000045">
    <property type="protein sequence ID" value="GFH51080.1"/>
    <property type="molecule type" value="Genomic_DNA"/>
</dbReference>
<organism evidence="10 11">
    <name type="scientific">Chaetoceros tenuissimus</name>
    <dbReference type="NCBI Taxonomy" id="426638"/>
    <lineage>
        <taxon>Eukaryota</taxon>
        <taxon>Sar</taxon>
        <taxon>Stramenopiles</taxon>
        <taxon>Ochrophyta</taxon>
        <taxon>Bacillariophyta</taxon>
        <taxon>Coscinodiscophyceae</taxon>
        <taxon>Chaetocerotophycidae</taxon>
        <taxon>Chaetocerotales</taxon>
        <taxon>Chaetocerotaceae</taxon>
        <taxon>Chaetoceros</taxon>
    </lineage>
</organism>
<dbReference type="GO" id="GO:0009368">
    <property type="term" value="C:endopeptidase Clp complex"/>
    <property type="evidence" value="ECO:0007669"/>
    <property type="project" value="TreeGrafter"/>
</dbReference>
<evidence type="ECO:0000256" key="4">
    <source>
        <dbReference type="ARBA" id="ARBA00022825"/>
    </source>
</evidence>
<comment type="similarity">
    <text evidence="1 8">Belongs to the peptidase S14 family.</text>
</comment>
<keyword evidence="4 7" id="KW-0720">Serine protease</keyword>
<evidence type="ECO:0000256" key="5">
    <source>
        <dbReference type="PROSITE-ProRule" id="PRU10085"/>
    </source>
</evidence>